<organism evidence="2 3">
    <name type="scientific">Capsicum annuum</name>
    <name type="common">Capsicum pepper</name>
    <dbReference type="NCBI Taxonomy" id="4072"/>
    <lineage>
        <taxon>Eukaryota</taxon>
        <taxon>Viridiplantae</taxon>
        <taxon>Streptophyta</taxon>
        <taxon>Embryophyta</taxon>
        <taxon>Tracheophyta</taxon>
        <taxon>Spermatophyta</taxon>
        <taxon>Magnoliopsida</taxon>
        <taxon>eudicotyledons</taxon>
        <taxon>Gunneridae</taxon>
        <taxon>Pentapetalae</taxon>
        <taxon>asterids</taxon>
        <taxon>lamiids</taxon>
        <taxon>Solanales</taxon>
        <taxon>Solanaceae</taxon>
        <taxon>Solanoideae</taxon>
        <taxon>Capsiceae</taxon>
        <taxon>Capsicum</taxon>
    </lineage>
</organism>
<comment type="caution">
    <text evidence="2">The sequence shown here is derived from an EMBL/GenBank/DDBJ whole genome shotgun (WGS) entry which is preliminary data.</text>
</comment>
<dbReference type="Gramene" id="PHT62848">
    <property type="protein sequence ID" value="PHT62848"/>
    <property type="gene ID" value="T459_33313"/>
</dbReference>
<gene>
    <name evidence="2" type="ORF">T459_33313</name>
</gene>
<evidence type="ECO:0000313" key="2">
    <source>
        <dbReference type="EMBL" id="PHT62848.1"/>
    </source>
</evidence>
<dbReference type="PANTHER" id="PTHR47592">
    <property type="entry name" value="PBF68 PROTEIN"/>
    <property type="match status" value="1"/>
</dbReference>
<name>A0A2G2XZD9_CAPAN</name>
<evidence type="ECO:0000259" key="1">
    <source>
        <dbReference type="Pfam" id="PF07734"/>
    </source>
</evidence>
<dbReference type="Proteomes" id="UP000222542">
    <property type="component" value="Unassembled WGS sequence"/>
</dbReference>
<evidence type="ECO:0000313" key="3">
    <source>
        <dbReference type="Proteomes" id="UP000222542"/>
    </source>
</evidence>
<sequence length="380" mass="43819">MSFDSNTGDYKILRILKDRNQGRKARVEILALKSGSWRKIDEHPDVFQYILLGMHSLAYIQGAFHWVGFSRNYFVVSFNISHEVYGEIPLPEQISMSYIDIGVSELEGMLCAYSNVHHQGENTFKLWMMKDYGVQESWNALFCITDPNIDIPVLKYVFANGEVLFWNMTIDSQMHDATTTVGATSIATSSRTNSPPAMATVEKPKKFAGIDFKIWQQKVFFYLITLCLQRFTFEKAMEGPKGTSEQEHFMIFEAWKHSDFLCGNYILSGIQDDLYNLYSGTKTSKELWGALEQKYKMEDAGTKKFFVARFLEYRMVGNKSVVSQVQELQVIIHDILAEGLILNEAFQVAAMIKKLPPLWKDFKNYLKHKRMDMLVEDLIV</sequence>
<dbReference type="Pfam" id="PF14223">
    <property type="entry name" value="Retrotran_gag_2"/>
    <property type="match status" value="1"/>
</dbReference>
<dbReference type="InterPro" id="IPR017451">
    <property type="entry name" value="F-box-assoc_interact_dom"/>
</dbReference>
<reference evidence="2 3" key="1">
    <citation type="journal article" date="2014" name="Nat. Genet.">
        <title>Genome sequence of the hot pepper provides insights into the evolution of pungency in Capsicum species.</title>
        <authorList>
            <person name="Kim S."/>
            <person name="Park M."/>
            <person name="Yeom S.I."/>
            <person name="Kim Y.M."/>
            <person name="Lee J.M."/>
            <person name="Lee H.A."/>
            <person name="Seo E."/>
            <person name="Choi J."/>
            <person name="Cheong K."/>
            <person name="Kim K.T."/>
            <person name="Jung K."/>
            <person name="Lee G.W."/>
            <person name="Oh S.K."/>
            <person name="Bae C."/>
            <person name="Kim S.B."/>
            <person name="Lee H.Y."/>
            <person name="Kim S.Y."/>
            <person name="Kim M.S."/>
            <person name="Kang B.C."/>
            <person name="Jo Y.D."/>
            <person name="Yang H.B."/>
            <person name="Jeong H.J."/>
            <person name="Kang W.H."/>
            <person name="Kwon J.K."/>
            <person name="Shin C."/>
            <person name="Lim J.Y."/>
            <person name="Park J.H."/>
            <person name="Huh J.H."/>
            <person name="Kim J.S."/>
            <person name="Kim B.D."/>
            <person name="Cohen O."/>
            <person name="Paran I."/>
            <person name="Suh M.C."/>
            <person name="Lee S.B."/>
            <person name="Kim Y.K."/>
            <person name="Shin Y."/>
            <person name="Noh S.J."/>
            <person name="Park J."/>
            <person name="Seo Y.S."/>
            <person name="Kwon S.Y."/>
            <person name="Kim H.A."/>
            <person name="Park J.M."/>
            <person name="Kim H.J."/>
            <person name="Choi S.B."/>
            <person name="Bosland P.W."/>
            <person name="Reeves G."/>
            <person name="Jo S.H."/>
            <person name="Lee B.W."/>
            <person name="Cho H.T."/>
            <person name="Choi H.S."/>
            <person name="Lee M.S."/>
            <person name="Yu Y."/>
            <person name="Do Choi Y."/>
            <person name="Park B.S."/>
            <person name="van Deynze A."/>
            <person name="Ashrafi H."/>
            <person name="Hill T."/>
            <person name="Kim W.T."/>
            <person name="Pai H.S."/>
            <person name="Ahn H.K."/>
            <person name="Yeam I."/>
            <person name="Giovannoni J.J."/>
            <person name="Rose J.K."/>
            <person name="Sorensen I."/>
            <person name="Lee S.J."/>
            <person name="Kim R.W."/>
            <person name="Choi I.Y."/>
            <person name="Choi B.S."/>
            <person name="Lim J.S."/>
            <person name="Lee Y.H."/>
            <person name="Choi D."/>
        </authorList>
    </citation>
    <scope>NUCLEOTIDE SEQUENCE [LARGE SCALE GENOMIC DNA]</scope>
    <source>
        <strain evidence="3">cv. CM334</strain>
    </source>
</reference>
<feature type="domain" description="F-box associated beta-propeller type 1" evidence="1">
    <location>
        <begin position="4"/>
        <end position="152"/>
    </location>
</feature>
<dbReference type="PANTHER" id="PTHR47592:SF27">
    <property type="entry name" value="OS08G0421700 PROTEIN"/>
    <property type="match status" value="1"/>
</dbReference>
<keyword evidence="3" id="KW-1185">Reference proteome</keyword>
<dbReference type="EMBL" id="AYRZ02000055">
    <property type="protein sequence ID" value="PHT62848.1"/>
    <property type="molecule type" value="Genomic_DNA"/>
</dbReference>
<protein>
    <recommendedName>
        <fullName evidence="1">F-box associated beta-propeller type 1 domain-containing protein</fullName>
    </recommendedName>
</protein>
<accession>A0A2G2XZD9</accession>
<proteinExistence type="predicted"/>
<dbReference type="Pfam" id="PF07734">
    <property type="entry name" value="FBA_1"/>
    <property type="match status" value="1"/>
</dbReference>
<dbReference type="NCBIfam" id="TIGR01640">
    <property type="entry name" value="F_box_assoc_1"/>
    <property type="match status" value="1"/>
</dbReference>
<dbReference type="InterPro" id="IPR006527">
    <property type="entry name" value="F-box-assoc_dom_typ1"/>
</dbReference>
<dbReference type="AlphaFoldDB" id="A0A2G2XZD9"/>
<reference evidence="2 3" key="2">
    <citation type="journal article" date="2017" name="Genome Biol.">
        <title>New reference genome sequences of hot pepper reveal the massive evolution of plant disease-resistance genes by retroduplication.</title>
        <authorList>
            <person name="Kim S."/>
            <person name="Park J."/>
            <person name="Yeom S.I."/>
            <person name="Kim Y.M."/>
            <person name="Seo E."/>
            <person name="Kim K.T."/>
            <person name="Kim M.S."/>
            <person name="Lee J.M."/>
            <person name="Cheong K."/>
            <person name="Shin H.S."/>
            <person name="Kim S.B."/>
            <person name="Han K."/>
            <person name="Lee J."/>
            <person name="Park M."/>
            <person name="Lee H.A."/>
            <person name="Lee H.Y."/>
            <person name="Lee Y."/>
            <person name="Oh S."/>
            <person name="Lee J.H."/>
            <person name="Choi E."/>
            <person name="Choi E."/>
            <person name="Lee S.E."/>
            <person name="Jeon J."/>
            <person name="Kim H."/>
            <person name="Choi G."/>
            <person name="Song H."/>
            <person name="Lee J."/>
            <person name="Lee S.C."/>
            <person name="Kwon J.K."/>
            <person name="Lee H.Y."/>
            <person name="Koo N."/>
            <person name="Hong Y."/>
            <person name="Kim R.W."/>
            <person name="Kang W.H."/>
            <person name="Huh J.H."/>
            <person name="Kang B.C."/>
            <person name="Yang T.J."/>
            <person name="Lee Y.H."/>
            <person name="Bennetzen J.L."/>
            <person name="Choi D."/>
        </authorList>
    </citation>
    <scope>NUCLEOTIDE SEQUENCE [LARGE SCALE GENOMIC DNA]</scope>
    <source>
        <strain evidence="3">cv. CM334</strain>
    </source>
</reference>